<reference evidence="1 2" key="1">
    <citation type="submission" date="2021-01" db="EMBL/GenBank/DDBJ databases">
        <title>WGS of actinomycetes isolated from Thailand.</title>
        <authorList>
            <person name="Thawai C."/>
        </authorList>
    </citation>
    <scope>NUCLEOTIDE SEQUENCE [LARGE SCALE GENOMIC DNA]</scope>
    <source>
        <strain evidence="1 2">CA1R205</strain>
    </source>
</reference>
<protein>
    <submittedName>
        <fullName evidence="1">AAA family ATPase</fullName>
    </submittedName>
</protein>
<accession>A0ABS1N6N0</accession>
<dbReference type="Gene3D" id="3.40.50.300">
    <property type="entry name" value="P-loop containing nucleotide triphosphate hydrolases"/>
    <property type="match status" value="1"/>
</dbReference>
<dbReference type="SUPFAM" id="SSF52540">
    <property type="entry name" value="P-loop containing nucleoside triphosphate hydrolases"/>
    <property type="match status" value="1"/>
</dbReference>
<proteinExistence type="predicted"/>
<dbReference type="Proteomes" id="UP000634229">
    <property type="component" value="Unassembled WGS sequence"/>
</dbReference>
<evidence type="ECO:0000313" key="2">
    <source>
        <dbReference type="Proteomes" id="UP000634229"/>
    </source>
</evidence>
<keyword evidence="2" id="KW-1185">Reference proteome</keyword>
<name>A0ABS1N6N0_9ACTN</name>
<gene>
    <name evidence="1" type="ORF">JK363_03355</name>
</gene>
<dbReference type="RefSeq" id="WP_201871255.1">
    <property type="nucleotide sequence ID" value="NZ_JAERRF010000002.1"/>
</dbReference>
<dbReference type="Pfam" id="PF13238">
    <property type="entry name" value="AAA_18"/>
    <property type="match status" value="1"/>
</dbReference>
<comment type="caution">
    <text evidence="1">The sequence shown here is derived from an EMBL/GenBank/DDBJ whole genome shotgun (WGS) entry which is preliminary data.</text>
</comment>
<dbReference type="EMBL" id="JAERRF010000002">
    <property type="protein sequence ID" value="MBL1095731.1"/>
    <property type="molecule type" value="Genomic_DNA"/>
</dbReference>
<dbReference type="InterPro" id="IPR027417">
    <property type="entry name" value="P-loop_NTPase"/>
</dbReference>
<sequence>MIIWLNGTFGAGKTTTSRELVELLPEARIFDAEQVGYMLRHVENLPQLGNFQHWPPWRHLVVETASQLLDYVGGILVVPQSILIEEYWREIRAGLEKIGIPVHHFVLHADHDTLTERIETDSETNSQFPGARQWRLDHLAAYQEALPWLSREGNVIDTTQGDPAHVARLITETASVDGRHH</sequence>
<organism evidence="1 2">
    <name type="scientific">Streptomyces coffeae</name>
    <dbReference type="NCBI Taxonomy" id="621382"/>
    <lineage>
        <taxon>Bacteria</taxon>
        <taxon>Bacillati</taxon>
        <taxon>Actinomycetota</taxon>
        <taxon>Actinomycetes</taxon>
        <taxon>Kitasatosporales</taxon>
        <taxon>Streptomycetaceae</taxon>
        <taxon>Streptomyces</taxon>
    </lineage>
</organism>
<evidence type="ECO:0000313" key="1">
    <source>
        <dbReference type="EMBL" id="MBL1095731.1"/>
    </source>
</evidence>